<dbReference type="SUPFAM" id="SSF51182">
    <property type="entry name" value="RmlC-like cupins"/>
    <property type="match status" value="1"/>
</dbReference>
<dbReference type="PANTHER" id="PTHR42742">
    <property type="entry name" value="TRANSCRIPTIONAL REPRESSOR MPRA"/>
    <property type="match status" value="1"/>
</dbReference>
<dbReference type="GO" id="GO:0016853">
    <property type="term" value="F:isomerase activity"/>
    <property type="evidence" value="ECO:0007669"/>
    <property type="project" value="UniProtKB-KW"/>
</dbReference>
<evidence type="ECO:0000313" key="3">
    <source>
        <dbReference type="EMBL" id="MDU0341956.1"/>
    </source>
</evidence>
<accession>A0ABU3SAZ7</accession>
<evidence type="ECO:0000256" key="1">
    <source>
        <dbReference type="ARBA" id="ARBA00022723"/>
    </source>
</evidence>
<dbReference type="InterPro" id="IPR014710">
    <property type="entry name" value="RmlC-like_jellyroll"/>
</dbReference>
<dbReference type="Proteomes" id="UP001254257">
    <property type="component" value="Unassembled WGS sequence"/>
</dbReference>
<dbReference type="InterPro" id="IPR051804">
    <property type="entry name" value="Carb_Metab_Reg_Kinase/Isom"/>
</dbReference>
<dbReference type="InterPro" id="IPR011051">
    <property type="entry name" value="RmlC_Cupin_sf"/>
</dbReference>
<keyword evidence="4" id="KW-1185">Reference proteome</keyword>
<name>A0ABU3SAZ7_9HYPH</name>
<keyword evidence="2" id="KW-0862">Zinc</keyword>
<evidence type="ECO:0000256" key="2">
    <source>
        <dbReference type="ARBA" id="ARBA00022833"/>
    </source>
</evidence>
<dbReference type="RefSeq" id="WP_316019756.1">
    <property type="nucleotide sequence ID" value="NZ_JAWDID010000031.1"/>
</dbReference>
<sequence>MALELVRLQAVPKPWGSRDLQPWSGVDHHGAAIGEIWLQRLDPALDPALLFKLLFTSEALSIQVHPDDDAAHAMGLARGKTEAWYVLAAEPGATVAVGLKSSLSRAQLRAAIEDGSICQRLSWRTAVAGDVIFVPAGTIHAIGPGLVLAEIQQRSDTTFRLFDHGRQRELHIEPGVAVAHVGPAARQAPTRRLSDARTLLLATAFFSFERFELAPQSLWELRAQAETWLLVIAGEGRIGPWRAQMGEGCFVQAETTHLAAGRTGLTCLVAYDAALPSHDLLRPIAVRNATAPAVSTIHRPLLLAARANTQMPTTEARA</sequence>
<dbReference type="PANTHER" id="PTHR42742:SF3">
    <property type="entry name" value="FRUCTOKINASE"/>
    <property type="match status" value="1"/>
</dbReference>
<organism evidence="3 4">
    <name type="scientific">Bosea rubneri</name>
    <dbReference type="NCBI Taxonomy" id="3075434"/>
    <lineage>
        <taxon>Bacteria</taxon>
        <taxon>Pseudomonadati</taxon>
        <taxon>Pseudomonadota</taxon>
        <taxon>Alphaproteobacteria</taxon>
        <taxon>Hyphomicrobiales</taxon>
        <taxon>Boseaceae</taxon>
        <taxon>Bosea</taxon>
    </lineage>
</organism>
<protein>
    <submittedName>
        <fullName evidence="3">Class I mannose-6-phosphate isomerase</fullName>
    </submittedName>
</protein>
<dbReference type="InterPro" id="IPR016305">
    <property type="entry name" value="Mannose-6-P_Isomerase"/>
</dbReference>
<proteinExistence type="predicted"/>
<comment type="caution">
    <text evidence="3">The sequence shown here is derived from an EMBL/GenBank/DDBJ whole genome shotgun (WGS) entry which is preliminary data.</text>
</comment>
<dbReference type="CDD" id="cd07010">
    <property type="entry name" value="cupin_PMI_type_I_N_bac"/>
    <property type="match status" value="1"/>
</dbReference>
<evidence type="ECO:0000313" key="4">
    <source>
        <dbReference type="Proteomes" id="UP001254257"/>
    </source>
</evidence>
<keyword evidence="3" id="KW-0413">Isomerase</keyword>
<gene>
    <name evidence="3" type="ORF">RKE40_18825</name>
</gene>
<dbReference type="PRINTS" id="PR00714">
    <property type="entry name" value="MAN6PISMRASE"/>
</dbReference>
<dbReference type="EMBL" id="JAWDID010000031">
    <property type="protein sequence ID" value="MDU0341956.1"/>
    <property type="molecule type" value="Genomic_DNA"/>
</dbReference>
<keyword evidence="1" id="KW-0479">Metal-binding</keyword>
<dbReference type="Gene3D" id="2.60.120.10">
    <property type="entry name" value="Jelly Rolls"/>
    <property type="match status" value="1"/>
</dbReference>
<reference evidence="3 4" key="1">
    <citation type="submission" date="2023-09" db="EMBL/GenBank/DDBJ databases">
        <title>Whole genome shotgun sequencing (WGS) of Bosea sp. ZW T0_25, isolated from stored onions (Allium cepa).</title>
        <authorList>
            <person name="Stoll D.A."/>
            <person name="Huch M."/>
        </authorList>
    </citation>
    <scope>NUCLEOTIDE SEQUENCE [LARGE SCALE GENOMIC DNA]</scope>
    <source>
        <strain evidence="3 4">ZW T0_25</strain>
    </source>
</reference>